<feature type="region of interest" description="Disordered" evidence="1">
    <location>
        <begin position="536"/>
        <end position="556"/>
    </location>
</feature>
<feature type="region of interest" description="Disordered" evidence="1">
    <location>
        <begin position="476"/>
        <end position="497"/>
    </location>
</feature>
<feature type="compositionally biased region" description="Basic residues" evidence="1">
    <location>
        <begin position="1"/>
        <end position="27"/>
    </location>
</feature>
<dbReference type="GO" id="GO:0005516">
    <property type="term" value="F:calmodulin binding"/>
    <property type="evidence" value="ECO:0007669"/>
    <property type="project" value="InterPro"/>
</dbReference>
<keyword evidence="4" id="KW-1185">Reference proteome</keyword>
<feature type="compositionally biased region" description="Basic and acidic residues" evidence="1">
    <location>
        <begin position="629"/>
        <end position="655"/>
    </location>
</feature>
<sequence>MEGQTQRKKKTLDKSSSKKRWSFRLSKKSPQSPSLSLPDDSSATTRHLSPVKVSEESLLRKPKPVLKITRSGSLRSLKIVRSKSKSSSESKGPTVEDLRSNRATFSSILKDSKFAEQVEPQVGVKESDEILPVAKFCPYQHCSLHGHHHHHEPPVKRFSFLKRRSSKDQKGVNPKTPATVDKPSGKKTEVKVSKKGSNVGSEGKKIEKVVGKDADFSIEFYAKTRTEHVPESSSGLDDADLANMMFGVNGNNQKEVQNLRIDDQDSSIVNIDKKQGSINGNQMNMWRLIQRHMVSDSDLVAESGCELEQQVDKEKRSCNAADAMNQEYENRKMFVIKIVREAIQKVLLPEVPDQSITSEVISVRDHQKEPNPGADDLMTGSQKGKPDGWSHIKKVTLLRRFITELEKVKRFTPNPLLPKSAAETVSLRPQTVGDKKISDDWMLDYALQQAVSELSPSQKRKVALLVKGFESVAPKLDDSKDSSLTDENGDYKDSDEQGVTEFDSAMKSEKEKYINMWHMIYQHVVTDITSKVGSELLHGGDDDDDEQEVKDQSINNEFSPRVADMLIRQSVNEILLPEVEEDASLSLERKDVDIDGGESQTQQIIPKNWNKLRTLRRSIKDLESSRKLKLKPETPRQSAFHKEEQEVREQVDLRRQKSHQKTKAEQWMIDYAVQHIVTKLTPARKKRVSMLVEAFEAVIPLPET</sequence>
<feature type="compositionally biased region" description="Low complexity" evidence="1">
    <location>
        <begin position="28"/>
        <end position="42"/>
    </location>
</feature>
<feature type="region of interest" description="Disordered" evidence="1">
    <location>
        <begin position="164"/>
        <end position="200"/>
    </location>
</feature>
<evidence type="ECO:0000256" key="1">
    <source>
        <dbReference type="SAM" id="MobiDB-lite"/>
    </source>
</evidence>
<feature type="region of interest" description="Disordered" evidence="1">
    <location>
        <begin position="363"/>
        <end position="388"/>
    </location>
</feature>
<gene>
    <name evidence="3" type="ORF">LVIROSA_LOCUS18867</name>
</gene>
<dbReference type="PANTHER" id="PTHR33923:SF3">
    <property type="entry name" value="CALMODULIN BINDING PROTEIN PICBP"/>
    <property type="match status" value="1"/>
</dbReference>
<dbReference type="SMART" id="SM01054">
    <property type="entry name" value="CaM_binding"/>
    <property type="match status" value="2"/>
</dbReference>
<feature type="domain" description="Calmodulin-binding" evidence="2">
    <location>
        <begin position="365"/>
        <end position="474"/>
    </location>
</feature>
<reference evidence="3 4" key="1">
    <citation type="submission" date="2022-01" db="EMBL/GenBank/DDBJ databases">
        <authorList>
            <person name="Xiong W."/>
            <person name="Schranz E."/>
        </authorList>
    </citation>
    <scope>NUCLEOTIDE SEQUENCE [LARGE SCALE GENOMIC DNA]</scope>
</reference>
<feature type="region of interest" description="Disordered" evidence="1">
    <location>
        <begin position="79"/>
        <end position="100"/>
    </location>
</feature>
<feature type="compositionally biased region" description="Basic and acidic residues" evidence="1">
    <location>
        <begin position="183"/>
        <end position="192"/>
    </location>
</feature>
<dbReference type="InterPro" id="IPR044681">
    <property type="entry name" value="PICBP-like"/>
</dbReference>
<evidence type="ECO:0000313" key="3">
    <source>
        <dbReference type="EMBL" id="CAH1432200.1"/>
    </source>
</evidence>
<dbReference type="AlphaFoldDB" id="A0AAU9N0N2"/>
<feature type="region of interest" description="Disordered" evidence="1">
    <location>
        <begin position="629"/>
        <end position="658"/>
    </location>
</feature>
<evidence type="ECO:0000313" key="4">
    <source>
        <dbReference type="Proteomes" id="UP001157418"/>
    </source>
</evidence>
<dbReference type="InterPro" id="IPR012417">
    <property type="entry name" value="CaM-bd_dom_pln"/>
</dbReference>
<proteinExistence type="predicted"/>
<accession>A0AAU9N0N2</accession>
<feature type="region of interest" description="Disordered" evidence="1">
    <location>
        <begin position="1"/>
        <end position="61"/>
    </location>
</feature>
<evidence type="ECO:0000259" key="2">
    <source>
        <dbReference type="SMART" id="SM01054"/>
    </source>
</evidence>
<name>A0AAU9N0N2_9ASTR</name>
<feature type="domain" description="Calmodulin-binding" evidence="2">
    <location>
        <begin position="583"/>
        <end position="700"/>
    </location>
</feature>
<dbReference type="Pfam" id="PF07839">
    <property type="entry name" value="CaM_binding"/>
    <property type="match status" value="2"/>
</dbReference>
<feature type="compositionally biased region" description="Basic and acidic residues" evidence="1">
    <location>
        <begin position="476"/>
        <end position="495"/>
    </location>
</feature>
<organism evidence="3 4">
    <name type="scientific">Lactuca virosa</name>
    <dbReference type="NCBI Taxonomy" id="75947"/>
    <lineage>
        <taxon>Eukaryota</taxon>
        <taxon>Viridiplantae</taxon>
        <taxon>Streptophyta</taxon>
        <taxon>Embryophyta</taxon>
        <taxon>Tracheophyta</taxon>
        <taxon>Spermatophyta</taxon>
        <taxon>Magnoliopsida</taxon>
        <taxon>eudicotyledons</taxon>
        <taxon>Gunneridae</taxon>
        <taxon>Pentapetalae</taxon>
        <taxon>asterids</taxon>
        <taxon>campanulids</taxon>
        <taxon>Asterales</taxon>
        <taxon>Asteraceae</taxon>
        <taxon>Cichorioideae</taxon>
        <taxon>Cichorieae</taxon>
        <taxon>Lactucinae</taxon>
        <taxon>Lactuca</taxon>
    </lineage>
</organism>
<comment type="caution">
    <text evidence="3">The sequence shown here is derived from an EMBL/GenBank/DDBJ whole genome shotgun (WGS) entry which is preliminary data.</text>
</comment>
<protein>
    <recommendedName>
        <fullName evidence="2">Calmodulin-binding domain-containing protein</fullName>
    </recommendedName>
</protein>
<dbReference type="Proteomes" id="UP001157418">
    <property type="component" value="Unassembled WGS sequence"/>
</dbReference>
<dbReference type="PANTHER" id="PTHR33923">
    <property type="entry name" value="CALMODULIN-BINDING PROTEIN-RELATED"/>
    <property type="match status" value="1"/>
</dbReference>
<dbReference type="EMBL" id="CAKMRJ010003334">
    <property type="protein sequence ID" value="CAH1432200.1"/>
    <property type="molecule type" value="Genomic_DNA"/>
</dbReference>